<dbReference type="SMART" id="SM00100">
    <property type="entry name" value="cNMP"/>
    <property type="match status" value="1"/>
</dbReference>
<sequence>MDLNAPLIEKMSGNPWFQSLPMAERQNLVGNSTQVRLAVGESLFRRGDPPAGFFGIVDGRLKASSVRSDGKEGILVILEQGNWFGQMSTITGWPSAFDVTAVEAALVLKLSPEAFNAFMQNAVFARAIAVLLCQHTSLLYQMLEDATLHSTRTRIARRLMRLARGDATLAAEHRAKIPVSQDTLAMMLGISRQTLALELKAMAAQGAVALRYGHVEIVSMDVLMSFDD</sequence>
<dbReference type="Pfam" id="PF00027">
    <property type="entry name" value="cNMP_binding"/>
    <property type="match status" value="1"/>
</dbReference>
<dbReference type="EMBL" id="AM260480">
    <property type="protein sequence ID" value="CAJ96189.1"/>
    <property type="molecule type" value="Genomic_DNA"/>
</dbReference>
<dbReference type="KEGG" id="reh:H16_B1400"/>
<dbReference type="InterPro" id="IPR012318">
    <property type="entry name" value="HTH_CRP"/>
</dbReference>
<dbReference type="AlphaFoldDB" id="Q0K1D5"/>
<dbReference type="InterPro" id="IPR050397">
    <property type="entry name" value="Env_Response_Regulators"/>
</dbReference>
<dbReference type="InterPro" id="IPR018490">
    <property type="entry name" value="cNMP-bd_dom_sf"/>
</dbReference>
<dbReference type="GO" id="GO:0005829">
    <property type="term" value="C:cytosol"/>
    <property type="evidence" value="ECO:0007669"/>
    <property type="project" value="TreeGrafter"/>
</dbReference>
<dbReference type="GO" id="GO:0003700">
    <property type="term" value="F:DNA-binding transcription factor activity"/>
    <property type="evidence" value="ECO:0007669"/>
    <property type="project" value="TreeGrafter"/>
</dbReference>
<dbReference type="RefSeq" id="WP_011617208.1">
    <property type="nucleotide sequence ID" value="NC_008314.1"/>
</dbReference>
<dbReference type="Proteomes" id="UP000008210">
    <property type="component" value="Chromosome 2"/>
</dbReference>
<dbReference type="Gene3D" id="2.60.120.10">
    <property type="entry name" value="Jelly Rolls"/>
    <property type="match status" value="1"/>
</dbReference>
<reference evidence="5 6" key="1">
    <citation type="journal article" date="2006" name="Nat. Biotechnol.">
        <title>Genome sequence of the bioplastic-producing 'Knallgas' bacterium Ralstonia eutropha H16.</title>
        <authorList>
            <person name="Pohlmann A."/>
            <person name="Fricke W.F."/>
            <person name="Reinecke F."/>
            <person name="Kusian B."/>
            <person name="Liesegang H."/>
            <person name="Cramm R."/>
            <person name="Eitinger T."/>
            <person name="Ewering C."/>
            <person name="Potter M."/>
            <person name="Schwartz E."/>
            <person name="Strittmatter A."/>
            <person name="Voss I."/>
            <person name="Gottschalk G."/>
            <person name="Steinbuechel A."/>
            <person name="Friedrich B."/>
            <person name="Bowien B."/>
        </authorList>
    </citation>
    <scope>NUCLEOTIDE SEQUENCE [LARGE SCALE GENOMIC DNA]</scope>
    <source>
        <strain evidence="6">ATCC 17699 / DSM 428 / KCTC 22496 / NCIMB 10442 / H16 / Stanier 337</strain>
    </source>
</reference>
<dbReference type="SUPFAM" id="SSF46785">
    <property type="entry name" value="Winged helix' DNA-binding domain"/>
    <property type="match status" value="1"/>
</dbReference>
<dbReference type="PANTHER" id="PTHR24567:SF74">
    <property type="entry name" value="HTH-TYPE TRANSCRIPTIONAL REGULATOR ARCR"/>
    <property type="match status" value="1"/>
</dbReference>
<evidence type="ECO:0000256" key="3">
    <source>
        <dbReference type="ARBA" id="ARBA00023163"/>
    </source>
</evidence>
<keyword evidence="1" id="KW-0805">Transcription regulation</keyword>
<dbReference type="SUPFAM" id="SSF51206">
    <property type="entry name" value="cAMP-binding domain-like"/>
    <property type="match status" value="1"/>
</dbReference>
<dbReference type="HOGENOM" id="CLU_075053_3_4_4"/>
<keyword evidence="2" id="KW-0238">DNA-binding</keyword>
<dbReference type="Pfam" id="PF13545">
    <property type="entry name" value="HTH_Crp_2"/>
    <property type="match status" value="1"/>
</dbReference>
<evidence type="ECO:0000256" key="2">
    <source>
        <dbReference type="ARBA" id="ARBA00023125"/>
    </source>
</evidence>
<accession>Q0K1D5</accession>
<dbReference type="InterPro" id="IPR036390">
    <property type="entry name" value="WH_DNA-bd_sf"/>
</dbReference>
<dbReference type="CDD" id="cd00038">
    <property type="entry name" value="CAP_ED"/>
    <property type="match status" value="1"/>
</dbReference>
<evidence type="ECO:0000259" key="4">
    <source>
        <dbReference type="PROSITE" id="PS50042"/>
    </source>
</evidence>
<proteinExistence type="predicted"/>
<organism evidence="5 6">
    <name type="scientific">Cupriavidus necator (strain ATCC 17699 / DSM 428 / KCTC 22496 / NCIMB 10442 / H16 / Stanier 337)</name>
    <name type="common">Ralstonia eutropha</name>
    <dbReference type="NCBI Taxonomy" id="381666"/>
    <lineage>
        <taxon>Bacteria</taxon>
        <taxon>Pseudomonadati</taxon>
        <taxon>Pseudomonadota</taxon>
        <taxon>Betaproteobacteria</taxon>
        <taxon>Burkholderiales</taxon>
        <taxon>Burkholderiaceae</taxon>
        <taxon>Cupriavidus</taxon>
    </lineage>
</organism>
<dbReference type="Gene3D" id="1.10.10.10">
    <property type="entry name" value="Winged helix-like DNA-binding domain superfamily/Winged helix DNA-binding domain"/>
    <property type="match status" value="1"/>
</dbReference>
<evidence type="ECO:0000256" key="1">
    <source>
        <dbReference type="ARBA" id="ARBA00023015"/>
    </source>
</evidence>
<dbReference type="STRING" id="381666.H16_B1400"/>
<dbReference type="InterPro" id="IPR000595">
    <property type="entry name" value="cNMP-bd_dom"/>
</dbReference>
<dbReference type="InterPro" id="IPR014710">
    <property type="entry name" value="RmlC-like_jellyroll"/>
</dbReference>
<evidence type="ECO:0000313" key="6">
    <source>
        <dbReference type="Proteomes" id="UP000008210"/>
    </source>
</evidence>
<gene>
    <name evidence="5" type="ordered locus">H16_B1400</name>
</gene>
<dbReference type="PANTHER" id="PTHR24567">
    <property type="entry name" value="CRP FAMILY TRANSCRIPTIONAL REGULATORY PROTEIN"/>
    <property type="match status" value="1"/>
</dbReference>
<keyword evidence="6" id="KW-1185">Reference proteome</keyword>
<dbReference type="GO" id="GO:0003677">
    <property type="term" value="F:DNA binding"/>
    <property type="evidence" value="ECO:0007669"/>
    <property type="project" value="UniProtKB-KW"/>
</dbReference>
<dbReference type="InterPro" id="IPR036388">
    <property type="entry name" value="WH-like_DNA-bd_sf"/>
</dbReference>
<dbReference type="eggNOG" id="COG0664">
    <property type="taxonomic scope" value="Bacteria"/>
</dbReference>
<feature type="domain" description="Cyclic nucleotide-binding" evidence="4">
    <location>
        <begin position="16"/>
        <end position="119"/>
    </location>
</feature>
<dbReference type="PROSITE" id="PS50042">
    <property type="entry name" value="CNMP_BINDING_3"/>
    <property type="match status" value="1"/>
</dbReference>
<name>Q0K1D5_CUPNH</name>
<protein>
    <submittedName>
        <fullName evidence="5">Transcriptional regulator CRP family</fullName>
    </submittedName>
</protein>
<keyword evidence="3" id="KW-0804">Transcription</keyword>
<evidence type="ECO:0000313" key="5">
    <source>
        <dbReference type="EMBL" id="CAJ96189.1"/>
    </source>
</evidence>